<gene>
    <name evidence="1" type="ORF">BJY27_006415</name>
</gene>
<reference evidence="1 2" key="1">
    <citation type="submission" date="2020-08" db="EMBL/GenBank/DDBJ databases">
        <title>Sequencing the genomes of 1000 actinobacteria strains.</title>
        <authorList>
            <person name="Klenk H.-P."/>
        </authorList>
    </citation>
    <scope>NUCLEOTIDE SEQUENCE [LARGE SCALE GENOMIC DNA]</scope>
    <source>
        <strain evidence="1 2">DSM 41530</strain>
    </source>
</reference>
<evidence type="ECO:0000313" key="2">
    <source>
        <dbReference type="Proteomes" id="UP000530530"/>
    </source>
</evidence>
<protein>
    <submittedName>
        <fullName evidence="1">Zn-dependent alcohol dehydrogenase</fullName>
    </submittedName>
</protein>
<accession>A0ABR6LT98</accession>
<evidence type="ECO:0000313" key="1">
    <source>
        <dbReference type="EMBL" id="MBB4785454.1"/>
    </source>
</evidence>
<dbReference type="RefSeq" id="WP_020871264.1">
    <property type="nucleotide sequence ID" value="NZ_CP157809.1"/>
</dbReference>
<dbReference type="Proteomes" id="UP000530530">
    <property type="component" value="Unassembled WGS sequence"/>
</dbReference>
<dbReference type="EMBL" id="JACHNG010000001">
    <property type="protein sequence ID" value="MBB4785454.1"/>
    <property type="molecule type" value="Genomic_DNA"/>
</dbReference>
<name>A0ABR6LT98_9ACTN</name>
<comment type="caution">
    <text evidence="1">The sequence shown here is derived from an EMBL/GenBank/DDBJ whole genome shotgun (WGS) entry which is preliminary data.</text>
</comment>
<proteinExistence type="predicted"/>
<organism evidence="1 2">
    <name type="scientific">Streptomyces rapamycinicus</name>
    <dbReference type="NCBI Taxonomy" id="1226757"/>
    <lineage>
        <taxon>Bacteria</taxon>
        <taxon>Bacillati</taxon>
        <taxon>Actinomycetota</taxon>
        <taxon>Actinomycetes</taxon>
        <taxon>Kitasatosporales</taxon>
        <taxon>Streptomycetaceae</taxon>
        <taxon>Streptomyces</taxon>
        <taxon>Streptomyces violaceusniger group</taxon>
    </lineage>
</organism>
<sequence length="41" mass="4592">MREDKFPLGNLVTNRYSLDQIGEACTALEEGRILGRAIVEI</sequence>
<keyword evidence="2" id="KW-1185">Reference proteome</keyword>